<evidence type="ECO:0000313" key="5">
    <source>
        <dbReference type="EMBL" id="PXW56580.1"/>
    </source>
</evidence>
<dbReference type="InterPro" id="IPR036388">
    <property type="entry name" value="WH-like_DNA-bd_sf"/>
</dbReference>
<keyword evidence="1" id="KW-0805">Transcription regulation</keyword>
<dbReference type="InterPro" id="IPR036390">
    <property type="entry name" value="WH_DNA-bd_sf"/>
</dbReference>
<evidence type="ECO:0000256" key="2">
    <source>
        <dbReference type="ARBA" id="ARBA00023125"/>
    </source>
</evidence>
<evidence type="ECO:0000256" key="1">
    <source>
        <dbReference type="ARBA" id="ARBA00023015"/>
    </source>
</evidence>
<dbReference type="Gene3D" id="1.20.120.530">
    <property type="entry name" value="GntR ligand-binding domain-like"/>
    <property type="match status" value="1"/>
</dbReference>
<name>A0A2V3U3G4_9HYPH</name>
<dbReference type="PANTHER" id="PTHR43537">
    <property type="entry name" value="TRANSCRIPTIONAL REGULATOR, GNTR FAMILY"/>
    <property type="match status" value="1"/>
</dbReference>
<sequence length="221" mass="25262">MVTQAPRRAKKSSAQHEKVYEVLRSDILEGRFVGGEKLVELDLAARFKVSRTPIREAFYKLERDGLVKRTVNVGVIVAKASPQSIGNHLEMLTLLETFAVARWAESEHLLEDLDDLTVLQDGMKQALQDKDVETFETLNRQFHARFLERNANDYLRTLVDMTRERLFNLSLESFPSALHIEQYLIDHDQILQSARTGTPQDVADAMRRHLGHVGVNIARAR</sequence>
<dbReference type="SMART" id="SM00895">
    <property type="entry name" value="FCD"/>
    <property type="match status" value="1"/>
</dbReference>
<dbReference type="InterPro" id="IPR000524">
    <property type="entry name" value="Tscrpt_reg_HTH_GntR"/>
</dbReference>
<keyword evidence="2" id="KW-0238">DNA-binding</keyword>
<evidence type="ECO:0000313" key="6">
    <source>
        <dbReference type="Proteomes" id="UP000248021"/>
    </source>
</evidence>
<proteinExistence type="predicted"/>
<evidence type="ECO:0000256" key="3">
    <source>
        <dbReference type="ARBA" id="ARBA00023163"/>
    </source>
</evidence>
<feature type="domain" description="HTH gntR-type" evidence="4">
    <location>
        <begin position="13"/>
        <end position="80"/>
    </location>
</feature>
<dbReference type="SUPFAM" id="SSF48008">
    <property type="entry name" value="GntR ligand-binding domain-like"/>
    <property type="match status" value="1"/>
</dbReference>
<evidence type="ECO:0000259" key="4">
    <source>
        <dbReference type="PROSITE" id="PS50949"/>
    </source>
</evidence>
<dbReference type="RefSeq" id="WP_170147341.1">
    <property type="nucleotide sequence ID" value="NZ_JAHBRY010000001.1"/>
</dbReference>
<keyword evidence="6" id="KW-1185">Reference proteome</keyword>
<dbReference type="GO" id="GO:0003700">
    <property type="term" value="F:DNA-binding transcription factor activity"/>
    <property type="evidence" value="ECO:0007669"/>
    <property type="project" value="InterPro"/>
</dbReference>
<dbReference type="SUPFAM" id="SSF46785">
    <property type="entry name" value="Winged helix' DNA-binding domain"/>
    <property type="match status" value="1"/>
</dbReference>
<dbReference type="PROSITE" id="PS50949">
    <property type="entry name" value="HTH_GNTR"/>
    <property type="match status" value="1"/>
</dbReference>
<reference evidence="5 6" key="1">
    <citation type="submission" date="2018-05" db="EMBL/GenBank/DDBJ databases">
        <title>Genomic Encyclopedia of Type Strains, Phase IV (KMG-IV): sequencing the most valuable type-strain genomes for metagenomic binning, comparative biology and taxonomic classification.</title>
        <authorList>
            <person name="Goeker M."/>
        </authorList>
    </citation>
    <scope>NUCLEOTIDE SEQUENCE [LARGE SCALE GENOMIC DNA]</scope>
    <source>
        <strain evidence="5 6">DSM 6462</strain>
    </source>
</reference>
<keyword evidence="3" id="KW-0804">Transcription</keyword>
<dbReference type="GO" id="GO:0003677">
    <property type="term" value="F:DNA binding"/>
    <property type="evidence" value="ECO:0007669"/>
    <property type="project" value="UniProtKB-KW"/>
</dbReference>
<dbReference type="Gene3D" id="1.10.10.10">
    <property type="entry name" value="Winged helix-like DNA-binding domain superfamily/Winged helix DNA-binding domain"/>
    <property type="match status" value="1"/>
</dbReference>
<dbReference type="InterPro" id="IPR011711">
    <property type="entry name" value="GntR_C"/>
</dbReference>
<dbReference type="PANTHER" id="PTHR43537:SF24">
    <property type="entry name" value="GLUCONATE OPERON TRANSCRIPTIONAL REPRESSOR"/>
    <property type="match status" value="1"/>
</dbReference>
<dbReference type="AlphaFoldDB" id="A0A2V3U3G4"/>
<dbReference type="Pfam" id="PF07729">
    <property type="entry name" value="FCD"/>
    <property type="match status" value="1"/>
</dbReference>
<accession>A0A2V3U3G4</accession>
<gene>
    <name evidence="5" type="ORF">C7450_108332</name>
</gene>
<comment type="caution">
    <text evidence="5">The sequence shown here is derived from an EMBL/GenBank/DDBJ whole genome shotgun (WGS) entry which is preliminary data.</text>
</comment>
<dbReference type="InterPro" id="IPR008920">
    <property type="entry name" value="TF_FadR/GntR_C"/>
</dbReference>
<dbReference type="SMART" id="SM00345">
    <property type="entry name" value="HTH_GNTR"/>
    <property type="match status" value="1"/>
</dbReference>
<dbReference type="EMBL" id="QJJK01000008">
    <property type="protein sequence ID" value="PXW56580.1"/>
    <property type="molecule type" value="Genomic_DNA"/>
</dbReference>
<dbReference type="CDD" id="cd07377">
    <property type="entry name" value="WHTH_GntR"/>
    <property type="match status" value="1"/>
</dbReference>
<protein>
    <submittedName>
        <fullName evidence="5">GntR family transcriptional regulator</fullName>
    </submittedName>
</protein>
<dbReference type="Proteomes" id="UP000248021">
    <property type="component" value="Unassembled WGS sequence"/>
</dbReference>
<dbReference type="Pfam" id="PF00392">
    <property type="entry name" value="GntR"/>
    <property type="match status" value="1"/>
</dbReference>
<organism evidence="5 6">
    <name type="scientific">Chelatococcus asaccharovorans</name>
    <dbReference type="NCBI Taxonomy" id="28210"/>
    <lineage>
        <taxon>Bacteria</taxon>
        <taxon>Pseudomonadati</taxon>
        <taxon>Pseudomonadota</taxon>
        <taxon>Alphaproteobacteria</taxon>
        <taxon>Hyphomicrobiales</taxon>
        <taxon>Chelatococcaceae</taxon>
        <taxon>Chelatococcus</taxon>
    </lineage>
</organism>